<dbReference type="RefSeq" id="WP_019921291.1">
    <property type="nucleotide sequence ID" value="NZ_CP140152.1"/>
</dbReference>
<feature type="domain" description="Glycosyltransferase 2-like" evidence="6">
    <location>
        <begin position="4"/>
        <end position="171"/>
    </location>
</feature>
<dbReference type="GO" id="GO:0016757">
    <property type="term" value="F:glycosyltransferase activity"/>
    <property type="evidence" value="ECO:0007669"/>
    <property type="project" value="UniProtKB-KW"/>
</dbReference>
<protein>
    <submittedName>
        <fullName evidence="7">Glycosyltransferase</fullName>
        <ecNumber evidence="7">2.4.-.-</ecNumber>
    </submittedName>
</protein>
<accession>A0ABZ0Y5E2</accession>
<evidence type="ECO:0000256" key="5">
    <source>
        <dbReference type="ARBA" id="ARBA00023136"/>
    </source>
</evidence>
<evidence type="ECO:0000313" key="8">
    <source>
        <dbReference type="Proteomes" id="UP001326110"/>
    </source>
</evidence>
<keyword evidence="5" id="KW-0472">Membrane</keyword>
<sequence>MIGIVIPAHNEERYLDGCLNAIRLACGHPELRGESVNVVVVLDHCGDGSRAIALAHTHALQGAGYRVEAIEVDARNVGAARAAGAERLLAHGARWLAFTDADTRVAPDWLAAQLRLGVDVVCGTVSVDDWAAHHEEPALLRQHFELTYTDSDGHRHIHGANLGVCAKAYRCVGGFAPLACSEDVALVEALEHCGASIAWSAAPRVTTSARCDARARGGFGDTLIQYAAAALLPPVLL</sequence>
<comment type="subcellular location">
    <subcellularLocation>
        <location evidence="1">Cell membrane</location>
    </subcellularLocation>
</comment>
<proteinExistence type="predicted"/>
<evidence type="ECO:0000259" key="6">
    <source>
        <dbReference type="Pfam" id="PF00535"/>
    </source>
</evidence>
<dbReference type="Gene3D" id="3.90.550.10">
    <property type="entry name" value="Spore Coat Polysaccharide Biosynthesis Protein SpsA, Chain A"/>
    <property type="match status" value="1"/>
</dbReference>
<name>A0ABZ0Y5E2_9BURK</name>
<evidence type="ECO:0000256" key="1">
    <source>
        <dbReference type="ARBA" id="ARBA00004236"/>
    </source>
</evidence>
<dbReference type="SUPFAM" id="SSF53448">
    <property type="entry name" value="Nucleotide-diphospho-sugar transferases"/>
    <property type="match status" value="1"/>
</dbReference>
<dbReference type="Pfam" id="PF00535">
    <property type="entry name" value="Glycos_transf_2"/>
    <property type="match status" value="1"/>
</dbReference>
<reference evidence="7 8" key="1">
    <citation type="submission" date="2023-11" db="EMBL/GenBank/DDBJ databases">
        <title>MicrobeMod: A computational toolkit for identifying prokaryotic methylation and restriction-modification with nanopore sequencing.</title>
        <authorList>
            <person name="Crits-Christoph A."/>
            <person name="Kang S.C."/>
            <person name="Lee H."/>
            <person name="Ostrov N."/>
        </authorList>
    </citation>
    <scope>NUCLEOTIDE SEQUENCE [LARGE SCALE GENOMIC DNA]</scope>
    <source>
        <strain evidence="7 8">ATCC 25935</strain>
    </source>
</reference>
<keyword evidence="2" id="KW-1003">Cell membrane</keyword>
<dbReference type="GeneID" id="43163059"/>
<dbReference type="PANTHER" id="PTHR43646">
    <property type="entry name" value="GLYCOSYLTRANSFERASE"/>
    <property type="match status" value="1"/>
</dbReference>
<dbReference type="PANTHER" id="PTHR43646:SF2">
    <property type="entry name" value="GLYCOSYLTRANSFERASE 2-LIKE DOMAIN-CONTAINING PROTEIN"/>
    <property type="match status" value="1"/>
</dbReference>
<dbReference type="InterPro" id="IPR029044">
    <property type="entry name" value="Nucleotide-diphossugar_trans"/>
</dbReference>
<evidence type="ECO:0000313" key="7">
    <source>
        <dbReference type="EMBL" id="WQH07276.1"/>
    </source>
</evidence>
<evidence type="ECO:0000256" key="3">
    <source>
        <dbReference type="ARBA" id="ARBA00022676"/>
    </source>
</evidence>
<organism evidence="7 8">
    <name type="scientific">Duganella zoogloeoides</name>
    <dbReference type="NCBI Taxonomy" id="75659"/>
    <lineage>
        <taxon>Bacteria</taxon>
        <taxon>Pseudomonadati</taxon>
        <taxon>Pseudomonadota</taxon>
        <taxon>Betaproteobacteria</taxon>
        <taxon>Burkholderiales</taxon>
        <taxon>Oxalobacteraceae</taxon>
        <taxon>Telluria group</taxon>
        <taxon>Duganella</taxon>
    </lineage>
</organism>
<keyword evidence="4 7" id="KW-0808">Transferase</keyword>
<dbReference type="EMBL" id="CP140152">
    <property type="protein sequence ID" value="WQH07276.1"/>
    <property type="molecule type" value="Genomic_DNA"/>
</dbReference>
<keyword evidence="3 7" id="KW-0328">Glycosyltransferase</keyword>
<dbReference type="EC" id="2.4.-.-" evidence="7"/>
<dbReference type="Proteomes" id="UP001326110">
    <property type="component" value="Chromosome"/>
</dbReference>
<evidence type="ECO:0000256" key="2">
    <source>
        <dbReference type="ARBA" id="ARBA00022475"/>
    </source>
</evidence>
<evidence type="ECO:0000256" key="4">
    <source>
        <dbReference type="ARBA" id="ARBA00022679"/>
    </source>
</evidence>
<dbReference type="InterPro" id="IPR001173">
    <property type="entry name" value="Glyco_trans_2-like"/>
</dbReference>
<gene>
    <name evidence="7" type="ORF">SR858_13330</name>
</gene>
<keyword evidence="8" id="KW-1185">Reference proteome</keyword>